<dbReference type="AlphaFoldDB" id="A0A2B7WGP7"/>
<evidence type="ECO:0000256" key="1">
    <source>
        <dbReference type="SAM" id="Phobius"/>
    </source>
</evidence>
<evidence type="ECO:0008006" key="4">
    <source>
        <dbReference type="Google" id="ProtNLM"/>
    </source>
</evidence>
<sequence>MALTTLVRTLLPLTSLFGVYSIFVFSRQNGFLDRVDQAVAAGKLPGTDEPLRTDLTGVAALDQLLATLITFFWTTIDGSAPATMLHGLNFAGALGGLWPIVLLEAARPGNKGFVVYPAIFGILTQLFTFGVMAPIYAAIHLATSRTLSAPSRATITPSPSSLTGVKLIPLALLAGYLLPTLSLILPATTSGPLRSTQERIAFWQPWPLFLWILHATSTQLANLFCSSSNPSNKATATKQTLSTLRPIYALSFALIAIPHIVSYTLSITPLLAPALFDSSAAASLHPATVFLNTLPWSGARTESLGQGALWFLQWDHLLGSGALLMWAVVLHVATHRSRGVKVGCLAFGVKVLALCAVSGVAGAAVELMWERDEVVLAREEGEGEKKRR</sequence>
<name>A0A2B7WGP7_9EURO</name>
<feature type="transmembrane region" description="Helical" evidence="1">
    <location>
        <begin position="55"/>
        <end position="76"/>
    </location>
</feature>
<dbReference type="Proteomes" id="UP000223968">
    <property type="component" value="Unassembled WGS sequence"/>
</dbReference>
<proteinExistence type="predicted"/>
<organism evidence="2 3">
    <name type="scientific">Helicocarpus griseus UAMH5409</name>
    <dbReference type="NCBI Taxonomy" id="1447875"/>
    <lineage>
        <taxon>Eukaryota</taxon>
        <taxon>Fungi</taxon>
        <taxon>Dikarya</taxon>
        <taxon>Ascomycota</taxon>
        <taxon>Pezizomycotina</taxon>
        <taxon>Eurotiomycetes</taxon>
        <taxon>Eurotiomycetidae</taxon>
        <taxon>Onygenales</taxon>
        <taxon>Ajellomycetaceae</taxon>
        <taxon>Helicocarpus</taxon>
    </lineage>
</organism>
<keyword evidence="3" id="KW-1185">Reference proteome</keyword>
<reference evidence="2 3" key="1">
    <citation type="submission" date="2017-10" db="EMBL/GenBank/DDBJ databases">
        <title>Comparative genomics in systemic dimorphic fungi from Ajellomycetaceae.</title>
        <authorList>
            <person name="Munoz J.F."/>
            <person name="Mcewen J.G."/>
            <person name="Clay O.K."/>
            <person name="Cuomo C.A."/>
        </authorList>
    </citation>
    <scope>NUCLEOTIDE SEQUENCE [LARGE SCALE GENOMIC DNA]</scope>
    <source>
        <strain evidence="2 3">UAMH5409</strain>
    </source>
</reference>
<feature type="transmembrane region" description="Helical" evidence="1">
    <location>
        <begin position="316"/>
        <end position="333"/>
    </location>
</feature>
<keyword evidence="1" id="KW-1133">Transmembrane helix</keyword>
<dbReference type="STRING" id="1447875.A0A2B7WGP7"/>
<feature type="transmembrane region" description="Helical" evidence="1">
    <location>
        <begin position="113"/>
        <end position="139"/>
    </location>
</feature>
<feature type="transmembrane region" description="Helical" evidence="1">
    <location>
        <begin position="167"/>
        <end position="185"/>
    </location>
</feature>
<feature type="transmembrane region" description="Helical" evidence="1">
    <location>
        <begin position="88"/>
        <end position="106"/>
    </location>
</feature>
<accession>A0A2B7WGP7</accession>
<feature type="transmembrane region" description="Helical" evidence="1">
    <location>
        <begin position="247"/>
        <end position="265"/>
    </location>
</feature>
<evidence type="ECO:0000313" key="2">
    <source>
        <dbReference type="EMBL" id="PGG95778.1"/>
    </source>
</evidence>
<keyword evidence="1" id="KW-0812">Transmembrane</keyword>
<evidence type="ECO:0000313" key="3">
    <source>
        <dbReference type="Proteomes" id="UP000223968"/>
    </source>
</evidence>
<comment type="caution">
    <text evidence="2">The sequence shown here is derived from an EMBL/GenBank/DDBJ whole genome shotgun (WGS) entry which is preliminary data.</text>
</comment>
<protein>
    <recommendedName>
        <fullName evidence="4">AtmA protein</fullName>
    </recommendedName>
</protein>
<dbReference type="EMBL" id="PDNB01000313">
    <property type="protein sequence ID" value="PGG95778.1"/>
    <property type="molecule type" value="Genomic_DNA"/>
</dbReference>
<dbReference type="OrthoDB" id="72269at2759"/>
<feature type="transmembrane region" description="Helical" evidence="1">
    <location>
        <begin position="345"/>
        <end position="365"/>
    </location>
</feature>
<keyword evidence="1" id="KW-0472">Membrane</keyword>
<feature type="transmembrane region" description="Helical" evidence="1">
    <location>
        <begin position="6"/>
        <end position="25"/>
    </location>
</feature>
<gene>
    <name evidence="2" type="ORF">AJ79_09878</name>
</gene>